<dbReference type="AlphaFoldDB" id="A0A9X7VWA3"/>
<dbReference type="InterPro" id="IPR006099">
    <property type="entry name" value="MeMalonylCoA_mutase_a/b_cat"/>
</dbReference>
<evidence type="ECO:0000313" key="3">
    <source>
        <dbReference type="EMBL" id="QSO45794.1"/>
    </source>
</evidence>
<dbReference type="SUPFAM" id="SSF51703">
    <property type="entry name" value="Cobalamin (vitamin B12)-dependent enzymes"/>
    <property type="match status" value="1"/>
</dbReference>
<evidence type="ECO:0000259" key="2">
    <source>
        <dbReference type="Pfam" id="PF01642"/>
    </source>
</evidence>
<dbReference type="Gene3D" id="3.20.20.240">
    <property type="entry name" value="Methylmalonyl-CoA mutase"/>
    <property type="match status" value="1"/>
</dbReference>
<accession>A0A9X7VWA3</accession>
<dbReference type="CDD" id="cd03680">
    <property type="entry name" value="MM_CoA_mutase_ICM_like"/>
    <property type="match status" value="1"/>
</dbReference>
<sequence length="552" mass="61745">MSLKERLDEWQQKTEAKVIKRPERKQSFANHSDIPISRLYTSKDSPLSDENYLAKLGFPGEYPYTRGIQPTMYRGRFWTMRQYAGFGSAEETNARFCYLLEQGQTGLSTAFDLPTQIGYDADHPMSRGEVGKVGVSISSILDMETLLCEIPLDKVSTSMTINAPASVLLAMYLVVAEKQGVPWNQVSGTIQNDILKEYVARGTYIFPPKPSMRLITDIFDFCSREVPNWNTISISGYHIREAGSTAVQELAFTLSNAIAYVEAAIKAGLQVDDFAPRLSFFFNAHNDFFEEIAKFRAARRMWARIMKERFKAKNPKSMQLRFHTQTAGSTLTAQQPDNNVVRVTVQAMAAVLGGTQSLHTNSRDEALALPTESSARLALRTQQILAHESGLTDTIDPLGGSYYVEALTDAVEARAWEYINYIEELGGAVEAIEEGYMQQEIHRAAYDTQQAIERGQQIVVGVNQFTTADEEEPDLLRVDPELGKKQAASLAKLRRERSIEPHQTALQRLRETAVGGGNLMPAIIDAVRAYATIGEICDVLRDEFGEYRPSVF</sequence>
<dbReference type="PANTHER" id="PTHR48101">
    <property type="entry name" value="METHYLMALONYL-COA MUTASE, MITOCHONDRIAL-RELATED"/>
    <property type="match status" value="1"/>
</dbReference>
<dbReference type="NCBIfam" id="TIGR00641">
    <property type="entry name" value="acid_CoA_mut_N"/>
    <property type="match status" value="1"/>
</dbReference>
<proteinExistence type="predicted"/>
<dbReference type="KEGG" id="afx:JZ786_14725"/>
<protein>
    <submittedName>
        <fullName evidence="3">Methylmalonyl-CoA mutase family protein</fullName>
    </submittedName>
</protein>
<dbReference type="Proteomes" id="UP000663505">
    <property type="component" value="Chromosome"/>
</dbReference>
<name>A0A9X7VWA3_9BACL</name>
<dbReference type="Pfam" id="PF01642">
    <property type="entry name" value="MM_CoA_mutase"/>
    <property type="match status" value="1"/>
</dbReference>
<dbReference type="InterPro" id="IPR006098">
    <property type="entry name" value="MMCoA_mutase_a_cat"/>
</dbReference>
<dbReference type="GO" id="GO:0004494">
    <property type="term" value="F:methylmalonyl-CoA mutase activity"/>
    <property type="evidence" value="ECO:0007669"/>
    <property type="project" value="InterPro"/>
</dbReference>
<dbReference type="RefSeq" id="WP_206655167.1">
    <property type="nucleotide sequence ID" value="NZ_CP071182.1"/>
</dbReference>
<keyword evidence="1" id="KW-0413">Isomerase</keyword>
<keyword evidence="4" id="KW-1185">Reference proteome</keyword>
<feature type="domain" description="Methylmalonyl-CoA mutase alpha/beta chain catalytic" evidence="2">
    <location>
        <begin position="31"/>
        <end position="546"/>
    </location>
</feature>
<dbReference type="PANTHER" id="PTHR48101:SF1">
    <property type="entry name" value="METHYLMALONYL-COA MUTASE, LARGE SUBUNIT"/>
    <property type="match status" value="1"/>
</dbReference>
<dbReference type="GO" id="GO:0031419">
    <property type="term" value="F:cobalamin binding"/>
    <property type="evidence" value="ECO:0007669"/>
    <property type="project" value="InterPro"/>
</dbReference>
<gene>
    <name evidence="3" type="ORF">JZ786_14725</name>
</gene>
<dbReference type="EMBL" id="CP071182">
    <property type="protein sequence ID" value="QSO45794.1"/>
    <property type="molecule type" value="Genomic_DNA"/>
</dbReference>
<organism evidence="3 4">
    <name type="scientific">Alicyclobacillus mengziensis</name>
    <dbReference type="NCBI Taxonomy" id="2931921"/>
    <lineage>
        <taxon>Bacteria</taxon>
        <taxon>Bacillati</taxon>
        <taxon>Bacillota</taxon>
        <taxon>Bacilli</taxon>
        <taxon>Bacillales</taxon>
        <taxon>Alicyclobacillaceae</taxon>
        <taxon>Alicyclobacillus</taxon>
    </lineage>
</organism>
<evidence type="ECO:0000256" key="1">
    <source>
        <dbReference type="ARBA" id="ARBA00023235"/>
    </source>
</evidence>
<dbReference type="InterPro" id="IPR016176">
    <property type="entry name" value="Cbl-dep_enz_cat"/>
</dbReference>
<evidence type="ECO:0000313" key="4">
    <source>
        <dbReference type="Proteomes" id="UP000663505"/>
    </source>
</evidence>
<reference evidence="3 4" key="1">
    <citation type="submission" date="2021-02" db="EMBL/GenBank/DDBJ databases">
        <title>Alicyclobacillus curvatus sp. nov. and Alicyclobacillus mengziensis sp. nov., two acidophilic bacteria isolated from acid mine drainage.</title>
        <authorList>
            <person name="Huang Y."/>
        </authorList>
    </citation>
    <scope>NUCLEOTIDE SEQUENCE [LARGE SCALE GENOMIC DNA]</scope>
    <source>
        <strain evidence="3 4">S30H14</strain>
    </source>
</reference>